<evidence type="ECO:0000313" key="1">
    <source>
        <dbReference type="EMBL" id="GAJ10195.1"/>
    </source>
</evidence>
<gene>
    <name evidence="1" type="ORF">S12H4_50962</name>
</gene>
<dbReference type="AlphaFoldDB" id="X1VN97"/>
<dbReference type="EMBL" id="BARW01032158">
    <property type="protein sequence ID" value="GAJ10195.1"/>
    <property type="molecule type" value="Genomic_DNA"/>
</dbReference>
<name>X1VN97_9ZZZZ</name>
<protein>
    <submittedName>
        <fullName evidence="1">Uncharacterized protein</fullName>
    </submittedName>
</protein>
<comment type="caution">
    <text evidence="1">The sequence shown here is derived from an EMBL/GenBank/DDBJ whole genome shotgun (WGS) entry which is preliminary data.</text>
</comment>
<proteinExistence type="predicted"/>
<accession>X1VN97</accession>
<organism evidence="1">
    <name type="scientific">marine sediment metagenome</name>
    <dbReference type="NCBI Taxonomy" id="412755"/>
    <lineage>
        <taxon>unclassified sequences</taxon>
        <taxon>metagenomes</taxon>
        <taxon>ecological metagenomes</taxon>
    </lineage>
</organism>
<feature type="non-terminal residue" evidence="1">
    <location>
        <position position="75"/>
    </location>
</feature>
<sequence>MHPIIRQIINDFNTTLLTQLDNALKLRVTNFKRDLFPSIEKIDQEIPGAGFQYVIWKDHEAKYPFPGFEFDPISR</sequence>
<reference evidence="1" key="1">
    <citation type="journal article" date="2014" name="Front. Microbiol.">
        <title>High frequency of phylogenetically diverse reductive dehalogenase-homologous genes in deep subseafloor sedimentary metagenomes.</title>
        <authorList>
            <person name="Kawai M."/>
            <person name="Futagami T."/>
            <person name="Toyoda A."/>
            <person name="Takaki Y."/>
            <person name="Nishi S."/>
            <person name="Hori S."/>
            <person name="Arai W."/>
            <person name="Tsubouchi T."/>
            <person name="Morono Y."/>
            <person name="Uchiyama I."/>
            <person name="Ito T."/>
            <person name="Fujiyama A."/>
            <person name="Inagaki F."/>
            <person name="Takami H."/>
        </authorList>
    </citation>
    <scope>NUCLEOTIDE SEQUENCE</scope>
    <source>
        <strain evidence="1">Expedition CK06-06</strain>
    </source>
</reference>